<dbReference type="Proteomes" id="UP001073227">
    <property type="component" value="Unassembled WGS sequence"/>
</dbReference>
<dbReference type="SUPFAM" id="SSF51316">
    <property type="entry name" value="Mss4-like"/>
    <property type="match status" value="1"/>
</dbReference>
<protein>
    <submittedName>
        <fullName evidence="6">GFA family protein</fullName>
    </submittedName>
</protein>
<dbReference type="RefSeq" id="WP_267655949.1">
    <property type="nucleotide sequence ID" value="NZ_JAOVZR010000001.1"/>
</dbReference>
<evidence type="ECO:0000313" key="6">
    <source>
        <dbReference type="EMBL" id="MCY0150516.1"/>
    </source>
</evidence>
<evidence type="ECO:0000256" key="1">
    <source>
        <dbReference type="ARBA" id="ARBA00005495"/>
    </source>
</evidence>
<comment type="caution">
    <text evidence="6">The sequence shown here is derived from an EMBL/GenBank/DDBJ whole genome shotgun (WGS) entry which is preliminary data.</text>
</comment>
<keyword evidence="2" id="KW-0479">Metal-binding</keyword>
<feature type="domain" description="CENP-V/GFA" evidence="5">
    <location>
        <begin position="5"/>
        <end position="123"/>
    </location>
</feature>
<dbReference type="InterPro" id="IPR006913">
    <property type="entry name" value="CENP-V/GFA"/>
</dbReference>
<dbReference type="Pfam" id="PF04828">
    <property type="entry name" value="GFA"/>
    <property type="match status" value="1"/>
</dbReference>
<organism evidence="6 7">
    <name type="scientific">Hoeflea algicola</name>
    <dbReference type="NCBI Taxonomy" id="2983763"/>
    <lineage>
        <taxon>Bacteria</taxon>
        <taxon>Pseudomonadati</taxon>
        <taxon>Pseudomonadota</taxon>
        <taxon>Alphaproteobacteria</taxon>
        <taxon>Hyphomicrobiales</taxon>
        <taxon>Rhizobiaceae</taxon>
        <taxon>Hoeflea</taxon>
    </lineage>
</organism>
<gene>
    <name evidence="6" type="ORF">OEG84_23125</name>
</gene>
<dbReference type="Gene3D" id="3.90.1590.10">
    <property type="entry name" value="glutathione-dependent formaldehyde- activating enzyme (gfa)"/>
    <property type="match status" value="1"/>
</dbReference>
<evidence type="ECO:0000259" key="5">
    <source>
        <dbReference type="PROSITE" id="PS51891"/>
    </source>
</evidence>
<proteinExistence type="inferred from homology"/>
<keyword evidence="4" id="KW-0456">Lyase</keyword>
<reference evidence="6" key="1">
    <citation type="submission" date="2022-10" db="EMBL/GenBank/DDBJ databases">
        <title>Hoeflea sp. G2-23, isolated from marine algae.</title>
        <authorList>
            <person name="Kristyanto S."/>
            <person name="Kim J.M."/>
            <person name="Jeon C.O."/>
        </authorList>
    </citation>
    <scope>NUCLEOTIDE SEQUENCE</scope>
    <source>
        <strain evidence="6">G2-23</strain>
    </source>
</reference>
<dbReference type="EMBL" id="JAOVZR010000001">
    <property type="protein sequence ID" value="MCY0150516.1"/>
    <property type="molecule type" value="Genomic_DNA"/>
</dbReference>
<dbReference type="PANTHER" id="PTHR33337">
    <property type="entry name" value="GFA DOMAIN-CONTAINING PROTEIN"/>
    <property type="match status" value="1"/>
</dbReference>
<dbReference type="PROSITE" id="PS51891">
    <property type="entry name" value="CENP_V_GFA"/>
    <property type="match status" value="1"/>
</dbReference>
<sequence length="156" mass="17563">MATELTGGCGCGALRYRLKSKPMIVHCCHCKDCQRQTGSAFVVNAVIERDNIEIDQGKTVVFTMPTDSGNPHDLYRCEACGTTVWSDYGRRKTMVFLRVGTLDDPINLPPDVHIFTRSKLPWVSLPADIPAFDIFYSSVEAFWPREALMRRKALGY</sequence>
<dbReference type="InterPro" id="IPR011057">
    <property type="entry name" value="Mss4-like_sf"/>
</dbReference>
<evidence type="ECO:0000313" key="7">
    <source>
        <dbReference type="Proteomes" id="UP001073227"/>
    </source>
</evidence>
<accession>A0ABT3ZH30</accession>
<evidence type="ECO:0000256" key="3">
    <source>
        <dbReference type="ARBA" id="ARBA00022833"/>
    </source>
</evidence>
<comment type="similarity">
    <text evidence="1">Belongs to the Gfa family.</text>
</comment>
<evidence type="ECO:0000256" key="2">
    <source>
        <dbReference type="ARBA" id="ARBA00022723"/>
    </source>
</evidence>
<keyword evidence="7" id="KW-1185">Reference proteome</keyword>
<keyword evidence="3" id="KW-0862">Zinc</keyword>
<evidence type="ECO:0000256" key="4">
    <source>
        <dbReference type="ARBA" id="ARBA00023239"/>
    </source>
</evidence>
<dbReference type="PANTHER" id="PTHR33337:SF33">
    <property type="entry name" value="CENP-V_GFA DOMAIN-CONTAINING PROTEIN"/>
    <property type="match status" value="1"/>
</dbReference>
<name>A0ABT3ZH30_9HYPH</name>